<sequence>MLSEIIQKEKENLNSYPNGHLPLSQRVLIAKEIKDPIIVNKIFLTCCKFVYNTFNLDDSVLSGIMNKAENTLYNNEVNDFTMLYDTHKNYLEEIDQKPYSSIALACLTLCNSIANNAEIILNIEDYQGEDDNMFDWEDWNPDFYASNAFSGGNPFLNEGSISKRKDFWNWYLDTVIKIVSSPKTIFEGIAETKKTDETEIFKREKNYNTDFIKSKLAIVIDLIIKDLNESNAQADWSQIEVEGQNIGGIGMKAFYVENDGQKKRFELTYYLYSGDESTVKLMQQIKEAIYEQSPEEGTWFSYKMIIFPDKTYKIVYNFDQCRIYEDKEPNLGDFAQEFIKYPRARNFTPEWWQEIVQKNKLSYL</sequence>
<accession>A0A3N0VXY5</accession>
<organism evidence="2 4">
    <name type="scientific">Chryseobacterium daecheongense</name>
    <dbReference type="NCBI Taxonomy" id="192389"/>
    <lineage>
        <taxon>Bacteria</taxon>
        <taxon>Pseudomonadati</taxon>
        <taxon>Bacteroidota</taxon>
        <taxon>Flavobacteriia</taxon>
        <taxon>Flavobacteriales</taxon>
        <taxon>Weeksellaceae</taxon>
        <taxon>Chryseobacterium group</taxon>
        <taxon>Chryseobacterium</taxon>
    </lineage>
</organism>
<feature type="domain" description="Immunity protein Imm5" evidence="1">
    <location>
        <begin position="6"/>
        <end position="177"/>
    </location>
</feature>
<protein>
    <submittedName>
        <fullName evidence="3">Immunity protein Imm5 of predicted polymorphic toxin system</fullName>
    </submittedName>
</protein>
<dbReference type="Proteomes" id="UP000269375">
    <property type="component" value="Unassembled WGS sequence"/>
</dbReference>
<dbReference type="Pfam" id="PF14423">
    <property type="entry name" value="Imm5"/>
    <property type="match status" value="1"/>
</dbReference>
<gene>
    <name evidence="3" type="ORF">BCF50_2143</name>
    <name evidence="2" type="ORF">EGI05_09760</name>
</gene>
<reference evidence="3 5" key="2">
    <citation type="submission" date="2019-03" db="EMBL/GenBank/DDBJ databases">
        <title>Genomic Encyclopedia of Archaeal and Bacterial Type Strains, Phase II (KMG-II): from individual species to whole genera.</title>
        <authorList>
            <person name="Goeker M."/>
        </authorList>
    </citation>
    <scope>NUCLEOTIDE SEQUENCE [LARGE SCALE GENOMIC DNA]</scope>
    <source>
        <strain evidence="3 5">DSM 15235</strain>
    </source>
</reference>
<evidence type="ECO:0000313" key="3">
    <source>
        <dbReference type="EMBL" id="TDX93186.1"/>
    </source>
</evidence>
<dbReference type="Proteomes" id="UP000295709">
    <property type="component" value="Unassembled WGS sequence"/>
</dbReference>
<dbReference type="EMBL" id="SOQW01000002">
    <property type="protein sequence ID" value="TDX93186.1"/>
    <property type="molecule type" value="Genomic_DNA"/>
</dbReference>
<evidence type="ECO:0000259" key="1">
    <source>
        <dbReference type="Pfam" id="PF14423"/>
    </source>
</evidence>
<evidence type="ECO:0000313" key="2">
    <source>
        <dbReference type="EMBL" id="ROH97659.1"/>
    </source>
</evidence>
<dbReference type="OrthoDB" id="1494656at2"/>
<dbReference type="InterPro" id="IPR025675">
    <property type="entry name" value="Imm5"/>
</dbReference>
<dbReference type="SUPFAM" id="SSF160424">
    <property type="entry name" value="BH3703-like"/>
    <property type="match status" value="1"/>
</dbReference>
<dbReference type="InterPro" id="IPR036170">
    <property type="entry name" value="YezG-like_sf"/>
</dbReference>
<reference evidence="2 4" key="1">
    <citation type="submission" date="2018-11" db="EMBL/GenBank/DDBJ databases">
        <title>Proposal to divide the Flavobacteriaceae and reorganize its genera based on Amino Acid Identity values calculated from whole genome sequences.</title>
        <authorList>
            <person name="Nicholson A.C."/>
            <person name="Gulvik C.A."/>
            <person name="Whitney A.M."/>
            <person name="Humrighouse B.W."/>
            <person name="Bell M."/>
            <person name="Holmes B."/>
            <person name="Steigerwalt A."/>
            <person name="Villarma A."/>
            <person name="Sheth M."/>
            <person name="Batra D."/>
            <person name="Pryor J."/>
            <person name="Bernardet J.-F."/>
            <person name="Hugo C."/>
            <person name="Kampfer P."/>
            <person name="Newman J."/>
            <person name="Mcquiston J.R."/>
        </authorList>
    </citation>
    <scope>NUCLEOTIDE SEQUENCE [LARGE SCALE GENOMIC DNA]</scope>
    <source>
        <strain evidence="2 4">DSM 15235</strain>
    </source>
</reference>
<dbReference type="RefSeq" id="WP_123262875.1">
    <property type="nucleotide sequence ID" value="NZ_RJTX01000002.1"/>
</dbReference>
<evidence type="ECO:0000313" key="5">
    <source>
        <dbReference type="Proteomes" id="UP000295709"/>
    </source>
</evidence>
<comment type="caution">
    <text evidence="2">The sequence shown here is derived from an EMBL/GenBank/DDBJ whole genome shotgun (WGS) entry which is preliminary data.</text>
</comment>
<dbReference type="EMBL" id="RJTX01000002">
    <property type="protein sequence ID" value="ROH97659.1"/>
    <property type="molecule type" value="Genomic_DNA"/>
</dbReference>
<evidence type="ECO:0000313" key="4">
    <source>
        <dbReference type="Proteomes" id="UP000269375"/>
    </source>
</evidence>
<proteinExistence type="predicted"/>
<name>A0A3N0VXY5_9FLAO</name>
<dbReference type="AlphaFoldDB" id="A0A3N0VXY5"/>
<keyword evidence="5" id="KW-1185">Reference proteome</keyword>